<evidence type="ECO:0000313" key="7">
    <source>
        <dbReference type="EMBL" id="HJF46008.1"/>
    </source>
</evidence>
<dbReference type="GO" id="GO:0022857">
    <property type="term" value="F:transmembrane transporter activity"/>
    <property type="evidence" value="ECO:0007669"/>
    <property type="project" value="InterPro"/>
</dbReference>
<dbReference type="Proteomes" id="UP000697330">
    <property type="component" value="Unassembled WGS sequence"/>
</dbReference>
<dbReference type="GO" id="GO:0005886">
    <property type="term" value="C:plasma membrane"/>
    <property type="evidence" value="ECO:0007669"/>
    <property type="project" value="UniProtKB-SubCell"/>
</dbReference>
<keyword evidence="4 6" id="KW-1133">Transmembrane helix</keyword>
<dbReference type="CDD" id="cd06173">
    <property type="entry name" value="MFS_MefA_like"/>
    <property type="match status" value="1"/>
</dbReference>
<evidence type="ECO:0000256" key="3">
    <source>
        <dbReference type="ARBA" id="ARBA00022692"/>
    </source>
</evidence>
<feature type="transmembrane region" description="Helical" evidence="6">
    <location>
        <begin position="144"/>
        <end position="162"/>
    </location>
</feature>
<evidence type="ECO:0000256" key="5">
    <source>
        <dbReference type="ARBA" id="ARBA00023136"/>
    </source>
</evidence>
<organism evidence="7 8">
    <name type="scientific">Thermophilibacter provencensis</name>
    <dbReference type="NCBI Taxonomy" id="1852386"/>
    <lineage>
        <taxon>Bacteria</taxon>
        <taxon>Bacillati</taxon>
        <taxon>Actinomycetota</taxon>
        <taxon>Coriobacteriia</taxon>
        <taxon>Coriobacteriales</taxon>
        <taxon>Atopobiaceae</taxon>
        <taxon>Thermophilibacter</taxon>
    </lineage>
</organism>
<reference evidence="7" key="1">
    <citation type="journal article" date="2021" name="PeerJ">
        <title>Extensive microbial diversity within the chicken gut microbiome revealed by metagenomics and culture.</title>
        <authorList>
            <person name="Gilroy R."/>
            <person name="Ravi A."/>
            <person name="Getino M."/>
            <person name="Pursley I."/>
            <person name="Horton D.L."/>
            <person name="Alikhan N.F."/>
            <person name="Baker D."/>
            <person name="Gharbi K."/>
            <person name="Hall N."/>
            <person name="Watson M."/>
            <person name="Adriaenssens E.M."/>
            <person name="Foster-Nyarko E."/>
            <person name="Jarju S."/>
            <person name="Secka A."/>
            <person name="Antonio M."/>
            <person name="Oren A."/>
            <person name="Chaudhuri R.R."/>
            <person name="La Ragione R."/>
            <person name="Hildebrand F."/>
            <person name="Pallen M.J."/>
        </authorList>
    </citation>
    <scope>NUCLEOTIDE SEQUENCE</scope>
    <source>
        <strain evidence="7">CHK124-7917</strain>
    </source>
</reference>
<evidence type="ECO:0000256" key="1">
    <source>
        <dbReference type="ARBA" id="ARBA00004651"/>
    </source>
</evidence>
<evidence type="ECO:0000256" key="6">
    <source>
        <dbReference type="SAM" id="Phobius"/>
    </source>
</evidence>
<dbReference type="PANTHER" id="PTHR23513:SF11">
    <property type="entry name" value="STAPHYLOFERRIN A TRANSPORTER"/>
    <property type="match status" value="1"/>
</dbReference>
<dbReference type="RefSeq" id="WP_274959619.1">
    <property type="nucleotide sequence ID" value="NZ_DYWQ01000150.1"/>
</dbReference>
<dbReference type="PANTHER" id="PTHR23513">
    <property type="entry name" value="INTEGRAL MEMBRANE EFFLUX PROTEIN-RELATED"/>
    <property type="match status" value="1"/>
</dbReference>
<sequence length="406" mass="43921">MAATTLWTRDFTLVTVASALGAIGSIAGGFALSFLVFDETGSTLASALVLAIQLVPCFVVPIAAAPWMDRLPRKPFLVAGDCVNAVLYALAGLYLMHCSFSYVGYLVFSLIISSLGAFDELAYNSMYPKLIPQGMEQRGYTVSSMLYPVMNVVMMPVAGVLYETVGVGWVLVAQGCLSAAAAAVESRIRVREERRMNGERASLALWWADVREAARYLRGERGLANMYAYQAVTNGVASGYAPLLVAYFSTAPGLSPALYALFSVAEFIGRSLGGVVQYRLRVPDERKFGICFGVYNLYELMDMVLLWLPYPLMLANRAVVGFCGINSATLRQAAVQTYLPDELRARMNAFEGAIVMAGRSVLTLVVGALGEVLDVRACMTLAAGCALAVCWATVWRARADVQKLFV</sequence>
<dbReference type="InterPro" id="IPR011701">
    <property type="entry name" value="MFS"/>
</dbReference>
<feature type="transmembrane region" description="Helical" evidence="6">
    <location>
        <begin position="102"/>
        <end position="123"/>
    </location>
</feature>
<feature type="transmembrane region" description="Helical" evidence="6">
    <location>
        <begin position="377"/>
        <end position="397"/>
    </location>
</feature>
<gene>
    <name evidence="7" type="ORF">K8U72_09540</name>
</gene>
<comment type="subcellular location">
    <subcellularLocation>
        <location evidence="1">Cell membrane</location>
        <topology evidence="1">Multi-pass membrane protein</topology>
    </subcellularLocation>
</comment>
<dbReference type="Gene3D" id="1.20.1250.20">
    <property type="entry name" value="MFS general substrate transporter like domains"/>
    <property type="match status" value="1"/>
</dbReference>
<accession>A0A921GH63</accession>
<proteinExistence type="predicted"/>
<name>A0A921GH63_9ACTN</name>
<evidence type="ECO:0000313" key="8">
    <source>
        <dbReference type="Proteomes" id="UP000697330"/>
    </source>
</evidence>
<keyword evidence="2" id="KW-1003">Cell membrane</keyword>
<feature type="transmembrane region" description="Helical" evidence="6">
    <location>
        <begin position="12"/>
        <end position="37"/>
    </location>
</feature>
<protein>
    <submittedName>
        <fullName evidence="7">MFS transporter</fullName>
    </submittedName>
</protein>
<dbReference type="SUPFAM" id="SSF103473">
    <property type="entry name" value="MFS general substrate transporter"/>
    <property type="match status" value="1"/>
</dbReference>
<keyword evidence="5 6" id="KW-0472">Membrane</keyword>
<feature type="transmembrane region" description="Helical" evidence="6">
    <location>
        <begin position="43"/>
        <end position="64"/>
    </location>
</feature>
<dbReference type="EMBL" id="DYWQ01000150">
    <property type="protein sequence ID" value="HJF46008.1"/>
    <property type="molecule type" value="Genomic_DNA"/>
</dbReference>
<feature type="transmembrane region" description="Helical" evidence="6">
    <location>
        <begin position="76"/>
        <end position="96"/>
    </location>
</feature>
<dbReference type="AlphaFoldDB" id="A0A921GH63"/>
<keyword evidence="3 6" id="KW-0812">Transmembrane</keyword>
<evidence type="ECO:0000256" key="4">
    <source>
        <dbReference type="ARBA" id="ARBA00022989"/>
    </source>
</evidence>
<evidence type="ECO:0000256" key="2">
    <source>
        <dbReference type="ARBA" id="ARBA00022475"/>
    </source>
</evidence>
<dbReference type="Pfam" id="PF07690">
    <property type="entry name" value="MFS_1"/>
    <property type="match status" value="1"/>
</dbReference>
<comment type="caution">
    <text evidence="7">The sequence shown here is derived from an EMBL/GenBank/DDBJ whole genome shotgun (WGS) entry which is preliminary data.</text>
</comment>
<dbReference type="InterPro" id="IPR036259">
    <property type="entry name" value="MFS_trans_sf"/>
</dbReference>
<feature type="transmembrane region" description="Helical" evidence="6">
    <location>
        <begin position="349"/>
        <end position="370"/>
    </location>
</feature>
<reference evidence="7" key="2">
    <citation type="submission" date="2021-09" db="EMBL/GenBank/DDBJ databases">
        <authorList>
            <person name="Gilroy R."/>
        </authorList>
    </citation>
    <scope>NUCLEOTIDE SEQUENCE</scope>
    <source>
        <strain evidence="7">CHK124-7917</strain>
    </source>
</reference>